<name>A0A7J8XM60_GOSAI</name>
<evidence type="ECO:0000313" key="1">
    <source>
        <dbReference type="EMBL" id="MBA0688401.1"/>
    </source>
</evidence>
<dbReference type="Proteomes" id="UP000593577">
    <property type="component" value="Unassembled WGS sequence"/>
</dbReference>
<proteinExistence type="predicted"/>
<gene>
    <name evidence="1" type="ORF">Goari_006193</name>
</gene>
<keyword evidence="2" id="KW-1185">Reference proteome</keyword>
<protein>
    <submittedName>
        <fullName evidence="1">Uncharacterized protein</fullName>
    </submittedName>
</protein>
<dbReference type="AlphaFoldDB" id="A0A7J8XM60"/>
<organism evidence="1 2">
    <name type="scientific">Gossypium aridum</name>
    <name type="common">American cotton</name>
    <name type="synonym">Erioxylum aridum</name>
    <dbReference type="NCBI Taxonomy" id="34290"/>
    <lineage>
        <taxon>Eukaryota</taxon>
        <taxon>Viridiplantae</taxon>
        <taxon>Streptophyta</taxon>
        <taxon>Embryophyta</taxon>
        <taxon>Tracheophyta</taxon>
        <taxon>Spermatophyta</taxon>
        <taxon>Magnoliopsida</taxon>
        <taxon>eudicotyledons</taxon>
        <taxon>Gunneridae</taxon>
        <taxon>Pentapetalae</taxon>
        <taxon>rosids</taxon>
        <taxon>malvids</taxon>
        <taxon>Malvales</taxon>
        <taxon>Malvaceae</taxon>
        <taxon>Malvoideae</taxon>
        <taxon>Gossypium</taxon>
    </lineage>
</organism>
<reference evidence="1 2" key="1">
    <citation type="journal article" date="2019" name="Genome Biol. Evol.">
        <title>Insights into the evolution of the New World diploid cottons (Gossypium, subgenus Houzingenia) based on genome sequencing.</title>
        <authorList>
            <person name="Grover C.E."/>
            <person name="Arick M.A. 2nd"/>
            <person name="Thrash A."/>
            <person name="Conover J.L."/>
            <person name="Sanders W.S."/>
            <person name="Peterson D.G."/>
            <person name="Frelichowski J.E."/>
            <person name="Scheffler J.A."/>
            <person name="Scheffler B.E."/>
            <person name="Wendel J.F."/>
        </authorList>
    </citation>
    <scope>NUCLEOTIDE SEQUENCE [LARGE SCALE GENOMIC DNA]</scope>
    <source>
        <strain evidence="1">185</strain>
        <tissue evidence="1">Leaf</tissue>
    </source>
</reference>
<evidence type="ECO:0000313" key="2">
    <source>
        <dbReference type="Proteomes" id="UP000593577"/>
    </source>
</evidence>
<comment type="caution">
    <text evidence="1">The sequence shown here is derived from an EMBL/GenBank/DDBJ whole genome shotgun (WGS) entry which is preliminary data.</text>
</comment>
<accession>A0A7J8XM60</accession>
<dbReference type="EMBL" id="JABFAA010000008">
    <property type="protein sequence ID" value="MBA0688401.1"/>
    <property type="molecule type" value="Genomic_DNA"/>
</dbReference>
<sequence>MEVKLQLVVYATMDIYESSRVMRKFWFRQTIPSTPQDIEDMHHIDLRGRRDGS</sequence>